<evidence type="ECO:0000259" key="1">
    <source>
        <dbReference type="Pfam" id="PF18701"/>
    </source>
</evidence>
<dbReference type="Pfam" id="PF18701">
    <property type="entry name" value="DUF5641"/>
    <property type="match status" value="1"/>
</dbReference>
<evidence type="ECO:0000313" key="3">
    <source>
        <dbReference type="Proteomes" id="UP000801492"/>
    </source>
</evidence>
<dbReference type="InterPro" id="IPR040676">
    <property type="entry name" value="DUF5641"/>
</dbReference>
<dbReference type="OrthoDB" id="5967017at2759"/>
<gene>
    <name evidence="2" type="ORF">ILUMI_14549</name>
</gene>
<name>A0A8K0CYF2_IGNLU</name>
<protein>
    <recommendedName>
        <fullName evidence="1">DUF5641 domain-containing protein</fullName>
    </recommendedName>
</protein>
<reference evidence="2" key="1">
    <citation type="submission" date="2019-08" db="EMBL/GenBank/DDBJ databases">
        <title>The genome of the North American firefly Photinus pyralis.</title>
        <authorList>
            <consortium name="Photinus pyralis genome working group"/>
            <person name="Fallon T.R."/>
            <person name="Sander Lower S.E."/>
            <person name="Weng J.-K."/>
        </authorList>
    </citation>
    <scope>NUCLEOTIDE SEQUENCE</scope>
    <source>
        <strain evidence="2">TRF0915ILg1</strain>
        <tissue evidence="2">Whole body</tissue>
    </source>
</reference>
<evidence type="ECO:0000313" key="2">
    <source>
        <dbReference type="EMBL" id="KAF2891625.1"/>
    </source>
</evidence>
<keyword evidence="3" id="KW-1185">Reference proteome</keyword>
<proteinExistence type="predicted"/>
<feature type="domain" description="DUF5641" evidence="1">
    <location>
        <begin position="3"/>
        <end position="63"/>
    </location>
</feature>
<comment type="caution">
    <text evidence="2">The sequence shown here is derived from an EMBL/GenBank/DDBJ whole genome shotgun (WGS) entry which is preliminary data.</text>
</comment>
<dbReference type="Proteomes" id="UP000801492">
    <property type="component" value="Unassembled WGS sequence"/>
</dbReference>
<dbReference type="AlphaFoldDB" id="A0A8K0CYF2"/>
<accession>A0A8K0CYF2</accession>
<organism evidence="2 3">
    <name type="scientific">Ignelater luminosus</name>
    <name type="common">Cucubano</name>
    <name type="synonym">Pyrophorus luminosus</name>
    <dbReference type="NCBI Taxonomy" id="2038154"/>
    <lineage>
        <taxon>Eukaryota</taxon>
        <taxon>Metazoa</taxon>
        <taxon>Ecdysozoa</taxon>
        <taxon>Arthropoda</taxon>
        <taxon>Hexapoda</taxon>
        <taxon>Insecta</taxon>
        <taxon>Pterygota</taxon>
        <taxon>Neoptera</taxon>
        <taxon>Endopterygota</taxon>
        <taxon>Coleoptera</taxon>
        <taxon>Polyphaga</taxon>
        <taxon>Elateriformia</taxon>
        <taxon>Elateroidea</taxon>
        <taxon>Elateridae</taxon>
        <taxon>Agrypninae</taxon>
        <taxon>Pyrophorini</taxon>
        <taxon>Ignelater</taxon>
    </lineage>
</organism>
<dbReference type="EMBL" id="VTPC01026967">
    <property type="protein sequence ID" value="KAF2891625.1"/>
    <property type="molecule type" value="Genomic_DNA"/>
</dbReference>
<sequence length="77" mass="9078">MLREELKARFRKEYVGFLRQHTSNRTVKLKDVNVVLVEAEGRKRLDWPLGMIMKAYPGKDGVVALRYTPEERSHIFC</sequence>